<evidence type="ECO:0000256" key="1">
    <source>
        <dbReference type="SAM" id="Coils"/>
    </source>
</evidence>
<gene>
    <name evidence="3" type="ORF">D9757_010262</name>
</gene>
<keyword evidence="4" id="KW-1185">Reference proteome</keyword>
<keyword evidence="1" id="KW-0175">Coiled coil</keyword>
<feature type="region of interest" description="Disordered" evidence="2">
    <location>
        <begin position="92"/>
        <end position="173"/>
    </location>
</feature>
<evidence type="ECO:0000313" key="4">
    <source>
        <dbReference type="Proteomes" id="UP000518752"/>
    </source>
</evidence>
<evidence type="ECO:0000256" key="2">
    <source>
        <dbReference type="SAM" id="MobiDB-lite"/>
    </source>
</evidence>
<dbReference type="Proteomes" id="UP000518752">
    <property type="component" value="Unassembled WGS sequence"/>
</dbReference>
<dbReference type="AlphaFoldDB" id="A0A8H5HAY7"/>
<sequence length="291" mass="31382">MGGCIDFTMKYSFSHFLYSVNQPAATAISSRSNGVHLMHHGTRRKARLQVASRYTALQMHIVSWESSSSSMASNGVLNPSIAHTMAGLLERTRSRRTFTKDTFSPGSPSSSTTSIPSSASAPGAPSTPSTGGVSISLFSPFGSTKSSSSKPKLEGECKVAEKGKGESDRRSQDTLLLLEKEREVSETLRTERDSALKGAEDARNALHEAEQNAQVAAEEARLAIEKLEEDLNQVKGVVKELEEKVAKVEVDLGEAEESRQAALVQAESTKHALDQAVQLVDQFRMAADQLA</sequence>
<organism evidence="3 4">
    <name type="scientific">Collybiopsis confluens</name>
    <dbReference type="NCBI Taxonomy" id="2823264"/>
    <lineage>
        <taxon>Eukaryota</taxon>
        <taxon>Fungi</taxon>
        <taxon>Dikarya</taxon>
        <taxon>Basidiomycota</taxon>
        <taxon>Agaricomycotina</taxon>
        <taxon>Agaricomycetes</taxon>
        <taxon>Agaricomycetidae</taxon>
        <taxon>Agaricales</taxon>
        <taxon>Marasmiineae</taxon>
        <taxon>Omphalotaceae</taxon>
        <taxon>Collybiopsis</taxon>
    </lineage>
</organism>
<comment type="caution">
    <text evidence="3">The sequence shown here is derived from an EMBL/GenBank/DDBJ whole genome shotgun (WGS) entry which is preliminary data.</text>
</comment>
<feature type="compositionally biased region" description="Low complexity" evidence="2">
    <location>
        <begin position="104"/>
        <end position="150"/>
    </location>
</feature>
<name>A0A8H5HAY7_9AGAR</name>
<dbReference type="EMBL" id="JAACJN010000066">
    <property type="protein sequence ID" value="KAF5379977.1"/>
    <property type="molecule type" value="Genomic_DNA"/>
</dbReference>
<protein>
    <submittedName>
        <fullName evidence="3">Uncharacterized protein</fullName>
    </submittedName>
</protein>
<feature type="coiled-coil region" evidence="1">
    <location>
        <begin position="192"/>
        <end position="258"/>
    </location>
</feature>
<reference evidence="3 4" key="1">
    <citation type="journal article" date="2020" name="ISME J.">
        <title>Uncovering the hidden diversity of litter-decomposition mechanisms in mushroom-forming fungi.</title>
        <authorList>
            <person name="Floudas D."/>
            <person name="Bentzer J."/>
            <person name="Ahren D."/>
            <person name="Johansson T."/>
            <person name="Persson P."/>
            <person name="Tunlid A."/>
        </authorList>
    </citation>
    <scope>NUCLEOTIDE SEQUENCE [LARGE SCALE GENOMIC DNA]</scope>
    <source>
        <strain evidence="3 4">CBS 406.79</strain>
    </source>
</reference>
<accession>A0A8H5HAY7</accession>
<feature type="compositionally biased region" description="Basic and acidic residues" evidence="2">
    <location>
        <begin position="151"/>
        <end position="173"/>
    </location>
</feature>
<dbReference type="OrthoDB" id="3041747at2759"/>
<proteinExistence type="predicted"/>
<evidence type="ECO:0000313" key="3">
    <source>
        <dbReference type="EMBL" id="KAF5379977.1"/>
    </source>
</evidence>